<dbReference type="GeneID" id="14873066"/>
<keyword evidence="3" id="KW-1185">Reference proteome</keyword>
<feature type="signal peptide" evidence="1">
    <location>
        <begin position="1"/>
        <end position="21"/>
    </location>
</feature>
<feature type="chain" id="PRO_5003320337" evidence="1">
    <location>
        <begin position="22"/>
        <end position="128"/>
    </location>
</feature>
<proteinExistence type="predicted"/>
<dbReference type="InterPro" id="IPR043128">
    <property type="entry name" value="Rev_trsase/Diguanyl_cyclase"/>
</dbReference>
<evidence type="ECO:0000313" key="3">
    <source>
        <dbReference type="Proteomes" id="UP000007797"/>
    </source>
</evidence>
<accession>F4PUE6</accession>
<dbReference type="InterPro" id="IPR043502">
    <property type="entry name" value="DNA/RNA_pol_sf"/>
</dbReference>
<dbReference type="RefSeq" id="XP_004358868.1">
    <property type="nucleotide sequence ID" value="XM_004358811.1"/>
</dbReference>
<dbReference type="Proteomes" id="UP000007797">
    <property type="component" value="Unassembled WGS sequence"/>
</dbReference>
<dbReference type="SUPFAM" id="SSF56672">
    <property type="entry name" value="DNA/RNA polymerases"/>
    <property type="match status" value="1"/>
</dbReference>
<dbReference type="PANTHER" id="PTHR37984">
    <property type="entry name" value="PROTEIN CBG26694"/>
    <property type="match status" value="1"/>
</dbReference>
<dbReference type="InterPro" id="IPR050951">
    <property type="entry name" value="Retrovirus_Pol_polyprotein"/>
</dbReference>
<dbReference type="KEGG" id="dfa:DFA_00887"/>
<protein>
    <submittedName>
        <fullName evidence="2">Uncharacterized protein</fullName>
    </submittedName>
</protein>
<dbReference type="STRING" id="1054147.F4PUE6"/>
<name>F4PUE6_CACFS</name>
<sequence length="128" mass="14754">MILVLLTLLTRCLYILRYVGADPPRQLPHSNAYAKYVAECNLFKDEVAFVGYKVNGDGLTMNEEKTKPIVELPMPENVKQLRRFLGMMSFYQRFIKGQTKCCSIFFSTISKCLLWSSSFFEKTNMSSI</sequence>
<organism evidence="2 3">
    <name type="scientific">Cavenderia fasciculata</name>
    <name type="common">Slime mold</name>
    <name type="synonym">Dictyostelium fasciculatum</name>
    <dbReference type="NCBI Taxonomy" id="261658"/>
    <lineage>
        <taxon>Eukaryota</taxon>
        <taxon>Amoebozoa</taxon>
        <taxon>Evosea</taxon>
        <taxon>Eumycetozoa</taxon>
        <taxon>Dictyostelia</taxon>
        <taxon>Acytosteliales</taxon>
        <taxon>Cavenderiaceae</taxon>
        <taxon>Cavenderia</taxon>
    </lineage>
</organism>
<evidence type="ECO:0000256" key="1">
    <source>
        <dbReference type="SAM" id="SignalP"/>
    </source>
</evidence>
<gene>
    <name evidence="2" type="ORF">DFA_00887</name>
</gene>
<dbReference type="OrthoDB" id="5860913at2759"/>
<dbReference type="EMBL" id="GL883010">
    <property type="protein sequence ID" value="EGG21018.1"/>
    <property type="molecule type" value="Genomic_DNA"/>
</dbReference>
<evidence type="ECO:0000313" key="2">
    <source>
        <dbReference type="EMBL" id="EGG21018.1"/>
    </source>
</evidence>
<reference evidence="3" key="1">
    <citation type="journal article" date="2011" name="Genome Res.">
        <title>Phylogeny-wide analysis of social amoeba genomes highlights ancient origins for complex intercellular communication.</title>
        <authorList>
            <person name="Heidel A.J."/>
            <person name="Lawal H.M."/>
            <person name="Felder M."/>
            <person name="Schilde C."/>
            <person name="Helps N.R."/>
            <person name="Tunggal B."/>
            <person name="Rivero F."/>
            <person name="John U."/>
            <person name="Schleicher M."/>
            <person name="Eichinger L."/>
            <person name="Platzer M."/>
            <person name="Noegel A.A."/>
            <person name="Schaap P."/>
            <person name="Gloeckner G."/>
        </authorList>
    </citation>
    <scope>NUCLEOTIDE SEQUENCE [LARGE SCALE GENOMIC DNA]</scope>
    <source>
        <strain evidence="3">SH3</strain>
    </source>
</reference>
<dbReference type="Gene3D" id="3.30.70.270">
    <property type="match status" value="1"/>
</dbReference>
<dbReference type="PANTHER" id="PTHR37984:SF5">
    <property type="entry name" value="PROTEIN NYNRIN-LIKE"/>
    <property type="match status" value="1"/>
</dbReference>
<keyword evidence="1" id="KW-0732">Signal</keyword>
<dbReference type="AlphaFoldDB" id="F4PUE6"/>